<dbReference type="InterPro" id="IPR000160">
    <property type="entry name" value="GGDEF_dom"/>
</dbReference>
<organism evidence="5 6">
    <name type="scientific">Massilia violaceinigra</name>
    <dbReference type="NCBI Taxonomy" id="2045208"/>
    <lineage>
        <taxon>Bacteria</taxon>
        <taxon>Pseudomonadati</taxon>
        <taxon>Pseudomonadota</taxon>
        <taxon>Betaproteobacteria</taxon>
        <taxon>Burkholderiales</taxon>
        <taxon>Oxalobacteraceae</taxon>
        <taxon>Telluria group</taxon>
        <taxon>Massilia</taxon>
    </lineage>
</organism>
<dbReference type="InterPro" id="IPR043128">
    <property type="entry name" value="Rev_trsase/Diguanyl_cyclase"/>
</dbReference>
<evidence type="ECO:0000259" key="1">
    <source>
        <dbReference type="PROSITE" id="PS50112"/>
    </source>
</evidence>
<evidence type="ECO:0008006" key="7">
    <source>
        <dbReference type="Google" id="ProtNLM"/>
    </source>
</evidence>
<gene>
    <name evidence="5" type="ORF">CR152_22960</name>
</gene>
<dbReference type="KEGG" id="mass:CR152_22960"/>
<dbReference type="PANTHER" id="PTHR44757:SF4">
    <property type="entry name" value="DIGUANYLATE CYCLASE DGCE-RELATED"/>
    <property type="match status" value="1"/>
</dbReference>
<dbReference type="PROSITE" id="PS50883">
    <property type="entry name" value="EAL"/>
    <property type="match status" value="1"/>
</dbReference>
<dbReference type="NCBIfam" id="TIGR00254">
    <property type="entry name" value="GGDEF"/>
    <property type="match status" value="1"/>
</dbReference>
<dbReference type="Gene3D" id="3.30.70.270">
    <property type="match status" value="1"/>
</dbReference>
<dbReference type="PROSITE" id="PS50112">
    <property type="entry name" value="PAS"/>
    <property type="match status" value="2"/>
</dbReference>
<dbReference type="RefSeq" id="WP_099878874.1">
    <property type="nucleotide sequence ID" value="NZ_CP024608.1"/>
</dbReference>
<dbReference type="Gene3D" id="3.20.20.450">
    <property type="entry name" value="EAL domain"/>
    <property type="match status" value="1"/>
</dbReference>
<dbReference type="Pfam" id="PF00563">
    <property type="entry name" value="EAL"/>
    <property type="match status" value="1"/>
</dbReference>
<dbReference type="AlphaFoldDB" id="A0A2D2DPZ8"/>
<dbReference type="InterPro" id="IPR013656">
    <property type="entry name" value="PAS_4"/>
</dbReference>
<dbReference type="CDD" id="cd01949">
    <property type="entry name" value="GGDEF"/>
    <property type="match status" value="1"/>
</dbReference>
<feature type="domain" description="PAS" evidence="1">
    <location>
        <begin position="412"/>
        <end position="456"/>
    </location>
</feature>
<dbReference type="OrthoDB" id="9813903at2"/>
<dbReference type="PANTHER" id="PTHR44757">
    <property type="entry name" value="DIGUANYLATE CYCLASE DGCP"/>
    <property type="match status" value="1"/>
</dbReference>
<reference evidence="5" key="1">
    <citation type="submission" date="2017-10" db="EMBL/GenBank/DDBJ databases">
        <title>Massilia psychrophilum sp. nov., a novel purple-pigmented bacterium isolated from Tianshan glacier, Xinjiang Municipality, China.</title>
        <authorList>
            <person name="Wang H."/>
        </authorList>
    </citation>
    <scope>NUCLEOTIDE SEQUENCE [LARGE SCALE GENOMIC DNA]</scope>
    <source>
        <strain evidence="5">B2</strain>
    </source>
</reference>
<protein>
    <recommendedName>
        <fullName evidence="7">GGDEF domain-containing protein</fullName>
    </recommendedName>
</protein>
<dbReference type="InterPro" id="IPR001633">
    <property type="entry name" value="EAL_dom"/>
</dbReference>
<dbReference type="SUPFAM" id="SSF55785">
    <property type="entry name" value="PYP-like sensor domain (PAS domain)"/>
    <property type="match status" value="4"/>
</dbReference>
<accession>A0A2D2DPZ8</accession>
<dbReference type="SMART" id="SM00086">
    <property type="entry name" value="PAC"/>
    <property type="match status" value="4"/>
</dbReference>
<dbReference type="InterPro" id="IPR035965">
    <property type="entry name" value="PAS-like_dom_sf"/>
</dbReference>
<dbReference type="PROSITE" id="PS50113">
    <property type="entry name" value="PAC"/>
    <property type="match status" value="3"/>
</dbReference>
<feature type="domain" description="PAC" evidence="2">
    <location>
        <begin position="490"/>
        <end position="542"/>
    </location>
</feature>
<dbReference type="InterPro" id="IPR029787">
    <property type="entry name" value="Nucleotide_cyclase"/>
</dbReference>
<dbReference type="CDD" id="cd01948">
    <property type="entry name" value="EAL"/>
    <property type="match status" value="1"/>
</dbReference>
<dbReference type="SMART" id="SM00052">
    <property type="entry name" value="EAL"/>
    <property type="match status" value="1"/>
</dbReference>
<dbReference type="Pfam" id="PF00990">
    <property type="entry name" value="GGDEF"/>
    <property type="match status" value="1"/>
</dbReference>
<dbReference type="InterPro" id="IPR052155">
    <property type="entry name" value="Biofilm_reg_signaling"/>
</dbReference>
<dbReference type="Proteomes" id="UP000229897">
    <property type="component" value="Chromosome"/>
</dbReference>
<feature type="domain" description="EAL" evidence="3">
    <location>
        <begin position="719"/>
        <end position="965"/>
    </location>
</feature>
<dbReference type="InterPro" id="IPR013655">
    <property type="entry name" value="PAS_fold_3"/>
</dbReference>
<dbReference type="SUPFAM" id="SSF141868">
    <property type="entry name" value="EAL domain-like"/>
    <property type="match status" value="1"/>
</dbReference>
<feature type="domain" description="PAC" evidence="2">
    <location>
        <begin position="359"/>
        <end position="411"/>
    </location>
</feature>
<dbReference type="EMBL" id="CP024608">
    <property type="protein sequence ID" value="ATQ77055.1"/>
    <property type="molecule type" value="Genomic_DNA"/>
</dbReference>
<evidence type="ECO:0000259" key="3">
    <source>
        <dbReference type="PROSITE" id="PS50883"/>
    </source>
</evidence>
<dbReference type="Pfam" id="PF08448">
    <property type="entry name" value="PAS_4"/>
    <property type="match status" value="1"/>
</dbReference>
<dbReference type="Gene3D" id="3.30.450.20">
    <property type="entry name" value="PAS domain"/>
    <property type="match status" value="4"/>
</dbReference>
<dbReference type="Pfam" id="PF13188">
    <property type="entry name" value="PAS_8"/>
    <property type="match status" value="1"/>
</dbReference>
<dbReference type="SMART" id="SM00091">
    <property type="entry name" value="PAS"/>
    <property type="match status" value="4"/>
</dbReference>
<dbReference type="Pfam" id="PF13426">
    <property type="entry name" value="PAS_9"/>
    <property type="match status" value="1"/>
</dbReference>
<feature type="domain" description="PAC" evidence="2">
    <location>
        <begin position="90"/>
        <end position="142"/>
    </location>
</feature>
<dbReference type="CDD" id="cd00130">
    <property type="entry name" value="PAS"/>
    <property type="match status" value="3"/>
</dbReference>
<dbReference type="SUPFAM" id="SSF55073">
    <property type="entry name" value="Nucleotide cyclase"/>
    <property type="match status" value="1"/>
</dbReference>
<evidence type="ECO:0000313" key="5">
    <source>
        <dbReference type="EMBL" id="ATQ77055.1"/>
    </source>
</evidence>
<keyword evidence="6" id="KW-1185">Reference proteome</keyword>
<dbReference type="GO" id="GO:0003824">
    <property type="term" value="F:catalytic activity"/>
    <property type="evidence" value="ECO:0007669"/>
    <property type="project" value="UniProtKB-ARBA"/>
</dbReference>
<feature type="domain" description="GGDEF" evidence="4">
    <location>
        <begin position="575"/>
        <end position="708"/>
    </location>
</feature>
<evidence type="ECO:0000259" key="2">
    <source>
        <dbReference type="PROSITE" id="PS50113"/>
    </source>
</evidence>
<dbReference type="InterPro" id="IPR000700">
    <property type="entry name" value="PAS-assoc_C"/>
</dbReference>
<dbReference type="SMART" id="SM00267">
    <property type="entry name" value="GGDEF"/>
    <property type="match status" value="1"/>
</dbReference>
<dbReference type="NCBIfam" id="TIGR00229">
    <property type="entry name" value="sensory_box"/>
    <property type="match status" value="4"/>
</dbReference>
<name>A0A2D2DPZ8_9BURK</name>
<dbReference type="InterPro" id="IPR035919">
    <property type="entry name" value="EAL_sf"/>
</dbReference>
<dbReference type="Pfam" id="PF08447">
    <property type="entry name" value="PAS_3"/>
    <property type="match status" value="1"/>
</dbReference>
<dbReference type="FunFam" id="3.30.70.270:FF:000001">
    <property type="entry name" value="Diguanylate cyclase domain protein"/>
    <property type="match status" value="1"/>
</dbReference>
<dbReference type="PROSITE" id="PS50887">
    <property type="entry name" value="GGDEF"/>
    <property type="match status" value="1"/>
</dbReference>
<dbReference type="InterPro" id="IPR001610">
    <property type="entry name" value="PAC"/>
</dbReference>
<proteinExistence type="predicted"/>
<sequence>MSERFLASALPQHEAAELYRLMVVGIRDVAVFLMDPHGYITVWNRGAQDMKGYTADDAIGSHLSLLYTDQDREHGWPQHNLAKAAELGFYSEETWRKRKDGSLFWAHIALTALRGDDGQLLGFSKITMDLTRHRLLEQCEKEKQEIDLILRAAQAGTWKWKVDSGQVEVSRHLLELLGYEGEARELDFDACLEFVHPDDRARFRTLLENTRLDPCLAPIETELRFLRHDGACQWFFLRANWHRGIEDGPMQFLGACVGIDNLKLAEEEKEGLLSQLRQERSRFADILEQMPSGIVLADVPSGRLTYQNRAAAGMLGRDFSGINSFHDYDNYAFVDASGARIRAEDLPLTRAVTGQDSPRIQNLMYERDDGERLHLDVTTAAIVDSDGVARVAIAVLHDVSKLKHTELTAAAEKERALVTLAAITDGVITADRNGVIMSVNPAAERMIGIAEAAARGLRFRDVLQIEEVAASDATFAAIERCLGEHLTTDTLPHATLISRDGQRFAVENAVAPVILDDGELIGTVLIIHDVTESKRLLRRLGFEASHDALTGLVNRREFELRLERAIERAQHPGGACAALLYMDLDQFKVVNDTCGHQAGDDLLKRLATTYSEHVRERDTLARIGGDEFALIVEHCGVDEAMAVAQKILDATRTFRYVCKGRVFQLGVSIGLTPIDAGTINVEEAMRRADHACYLAKDRGRNRIYVHYKGDLDFAQRRSDMHWVTRLTHAFQNDQLQLYYQPILPLDDGDAPRHYEILLRMRNGRNGPIGPSVFLPAAERYDVIVKIDRWVLTRTLEWLAGNPEHMEALETCSINLSRRSLGDPSFHKFAADLIDASDVPADKLCFEITENGAIADMQKTIAFIEAFAARGCRFSLDDFGTGMTSFSYLKQLPVNYIKIDGSFIQMMSSSQVDFEMVRFTNDISHMMGRKTIAEYVTDSSILASLKAIGVDFAQGYWVGKPRPLTP</sequence>
<dbReference type="InterPro" id="IPR000014">
    <property type="entry name" value="PAS"/>
</dbReference>
<evidence type="ECO:0000259" key="4">
    <source>
        <dbReference type="PROSITE" id="PS50887"/>
    </source>
</evidence>
<feature type="domain" description="PAS" evidence="1">
    <location>
        <begin position="31"/>
        <end position="73"/>
    </location>
</feature>
<evidence type="ECO:0000313" key="6">
    <source>
        <dbReference type="Proteomes" id="UP000229897"/>
    </source>
</evidence>